<protein>
    <submittedName>
        <fullName evidence="1">Uncharacterized protein</fullName>
    </submittedName>
</protein>
<dbReference type="AlphaFoldDB" id="A0A2P2PWZ3"/>
<reference evidence="1" key="1">
    <citation type="submission" date="2018-02" db="EMBL/GenBank/DDBJ databases">
        <title>Rhizophora mucronata_Transcriptome.</title>
        <authorList>
            <person name="Meera S.P."/>
            <person name="Sreeshan A."/>
            <person name="Augustine A."/>
        </authorList>
    </citation>
    <scope>NUCLEOTIDE SEQUENCE</scope>
    <source>
        <tissue evidence="1">Leaf</tissue>
    </source>
</reference>
<name>A0A2P2PWZ3_RHIMU</name>
<dbReference type="EMBL" id="GGEC01078679">
    <property type="protein sequence ID" value="MBX59163.1"/>
    <property type="molecule type" value="Transcribed_RNA"/>
</dbReference>
<accession>A0A2P2PWZ3</accession>
<sequence>MYKGQKKIKRICCSTKVFMDPKSYIDL</sequence>
<evidence type="ECO:0000313" key="1">
    <source>
        <dbReference type="EMBL" id="MBX59163.1"/>
    </source>
</evidence>
<organism evidence="1">
    <name type="scientific">Rhizophora mucronata</name>
    <name type="common">Asiatic mangrove</name>
    <dbReference type="NCBI Taxonomy" id="61149"/>
    <lineage>
        <taxon>Eukaryota</taxon>
        <taxon>Viridiplantae</taxon>
        <taxon>Streptophyta</taxon>
        <taxon>Embryophyta</taxon>
        <taxon>Tracheophyta</taxon>
        <taxon>Spermatophyta</taxon>
        <taxon>Magnoliopsida</taxon>
        <taxon>eudicotyledons</taxon>
        <taxon>Gunneridae</taxon>
        <taxon>Pentapetalae</taxon>
        <taxon>rosids</taxon>
        <taxon>fabids</taxon>
        <taxon>Malpighiales</taxon>
        <taxon>Rhizophoraceae</taxon>
        <taxon>Rhizophora</taxon>
    </lineage>
</organism>
<proteinExistence type="predicted"/>